<dbReference type="GO" id="GO:0016301">
    <property type="term" value="F:kinase activity"/>
    <property type="evidence" value="ECO:0007669"/>
    <property type="project" value="UniProtKB-KW"/>
</dbReference>
<dbReference type="InterPro" id="IPR011009">
    <property type="entry name" value="Kinase-like_dom_sf"/>
</dbReference>
<reference evidence="2 3" key="1">
    <citation type="submission" date="2018-10" db="EMBL/GenBank/DDBJ databases">
        <title>Genomic Encyclopedia of Type Strains, Phase IV (KMG-IV): sequencing the most valuable type-strain genomes for metagenomic binning, comparative biology and taxonomic classification.</title>
        <authorList>
            <person name="Goeker M."/>
        </authorList>
    </citation>
    <scope>NUCLEOTIDE SEQUENCE [LARGE SCALE GENOMIC DNA]</scope>
    <source>
        <strain evidence="2 3">DSM 23800</strain>
    </source>
</reference>
<dbReference type="CDD" id="cd05151">
    <property type="entry name" value="ChoK-like"/>
    <property type="match status" value="1"/>
</dbReference>
<dbReference type="Pfam" id="PF01636">
    <property type="entry name" value="APH"/>
    <property type="match status" value="1"/>
</dbReference>
<dbReference type="OrthoDB" id="179763at2"/>
<evidence type="ECO:0000313" key="2">
    <source>
        <dbReference type="EMBL" id="RKR70634.1"/>
    </source>
</evidence>
<proteinExistence type="predicted"/>
<dbReference type="PANTHER" id="PTHR40086:SF1">
    <property type="entry name" value="CELL CYCLE REGULATOR CCRZ"/>
    <property type="match status" value="1"/>
</dbReference>
<dbReference type="InterPro" id="IPR052077">
    <property type="entry name" value="CcrZ_PhaseVar_Mediator"/>
</dbReference>
<dbReference type="EMBL" id="RBJC01000011">
    <property type="protein sequence ID" value="RKR70634.1"/>
    <property type="molecule type" value="Genomic_DNA"/>
</dbReference>
<keyword evidence="2" id="KW-0808">Transferase</keyword>
<dbReference type="SUPFAM" id="SSF56112">
    <property type="entry name" value="Protein kinase-like (PK-like)"/>
    <property type="match status" value="1"/>
</dbReference>
<organism evidence="2 3">
    <name type="scientific">Otariodibacter oris</name>
    <dbReference type="NCBI Taxonomy" id="1032623"/>
    <lineage>
        <taxon>Bacteria</taxon>
        <taxon>Pseudomonadati</taxon>
        <taxon>Pseudomonadota</taxon>
        <taxon>Gammaproteobacteria</taxon>
        <taxon>Pasteurellales</taxon>
        <taxon>Pasteurellaceae</taxon>
        <taxon>Otariodibacter</taxon>
    </lineage>
</organism>
<feature type="domain" description="Aminoglycoside phosphotransferase" evidence="1">
    <location>
        <begin position="31"/>
        <end position="226"/>
    </location>
</feature>
<comment type="caution">
    <text evidence="2">The sequence shown here is derived from an EMBL/GenBank/DDBJ whole genome shotgun (WGS) entry which is preliminary data.</text>
</comment>
<gene>
    <name evidence="2" type="ORF">DES31_1888</name>
</gene>
<protein>
    <submittedName>
        <fullName evidence="2">Thiamine kinase</fullName>
    </submittedName>
</protein>
<evidence type="ECO:0000259" key="1">
    <source>
        <dbReference type="Pfam" id="PF01636"/>
    </source>
</evidence>
<dbReference type="Gene3D" id="3.30.200.20">
    <property type="entry name" value="Phosphorylase Kinase, domain 1"/>
    <property type="match status" value="1"/>
</dbReference>
<dbReference type="Gene3D" id="3.90.1200.10">
    <property type="match status" value="1"/>
</dbReference>
<evidence type="ECO:0000313" key="3">
    <source>
        <dbReference type="Proteomes" id="UP000280099"/>
    </source>
</evidence>
<accession>A0A420XEK8</accession>
<keyword evidence="2" id="KW-0418">Kinase</keyword>
<dbReference type="AlphaFoldDB" id="A0A420XEK8"/>
<keyword evidence="3" id="KW-1185">Reference proteome</keyword>
<name>A0A420XEK8_9PAST</name>
<sequence>MNSLEWLTDYRQQLVSKLDDLAGLTACSQMVTLSNGERYVLRRQNERATNYGIDYQQEAKLLQLIKPLNIAPEPIYFDEESSLLYWIDGDVPKAFSSELLEKIAVHLAKLHTFDYQAVGSSTFIAKLDLAERCQYLWNKLPLVKREKLPFSNDFPSIIPFTQSICHHDVHLGNLIEHGEQLFLIDWEYAAISDPALDIALFLQANALLAEEKSLFLKCYFNATGFDETAYLAKVEEYMPEIEKLNLLWSAF</sequence>
<dbReference type="Proteomes" id="UP000280099">
    <property type="component" value="Unassembled WGS sequence"/>
</dbReference>
<dbReference type="InterPro" id="IPR002575">
    <property type="entry name" value="Aminoglycoside_PTrfase"/>
</dbReference>
<dbReference type="RefSeq" id="WP_121124296.1">
    <property type="nucleotide sequence ID" value="NZ_CP016604.1"/>
</dbReference>
<dbReference type="PANTHER" id="PTHR40086">
    <property type="entry name" value="PHOSPHOTRANSFERASE YTMP-RELATED"/>
    <property type="match status" value="1"/>
</dbReference>